<proteinExistence type="predicted"/>
<evidence type="ECO:0000313" key="3">
    <source>
        <dbReference type="EMBL" id="CAE8594378.1"/>
    </source>
</evidence>
<dbReference type="AlphaFoldDB" id="A0A813E9U6"/>
<feature type="compositionally biased region" description="Low complexity" evidence="1">
    <location>
        <begin position="278"/>
        <end position="287"/>
    </location>
</feature>
<name>A0A813E9U6_POLGL</name>
<reference evidence="3" key="1">
    <citation type="submission" date="2021-02" db="EMBL/GenBank/DDBJ databases">
        <authorList>
            <person name="Dougan E. K."/>
            <person name="Rhodes N."/>
            <person name="Thang M."/>
            <person name="Chan C."/>
        </authorList>
    </citation>
    <scope>NUCLEOTIDE SEQUENCE</scope>
</reference>
<evidence type="ECO:0000256" key="2">
    <source>
        <dbReference type="SAM" id="Phobius"/>
    </source>
</evidence>
<keyword evidence="4" id="KW-1185">Reference proteome</keyword>
<feature type="compositionally biased region" description="Low complexity" evidence="1">
    <location>
        <begin position="15"/>
        <end position="28"/>
    </location>
</feature>
<sequence>MTTRHRKAHDKLLHNNDNINNNINNNNNQTVGLQSQTPENCHIDGRLVVTSQAPAGQGVGISKAPRTSRAAYLVGALLLCWPPAVQAHKVLAHHLLPYLEDSPPTIQVAVELCNVFKVVEKPYYILFASCWVCAVLQQIIDTTRYFEERNEELGLIQKCYVGSQLLALVLETATLWSDIDWNGANLWDMYNLYVYIFVHSSVFVRSVMMSMIVWDWLTAELLKRPVFGAAWDGQGWRDYHRALLLIIILQFGSSAFIMVLIMVTHVIPGMTATTATTAAKTTTTTTARHPRHDPVLPGLSAGRRVHHQDARLSDAGGHRPRKPLRTWAGYGHQLFRRRRLFPGHDHLDDPSLFGKSAAAQLLHALERRLCLSQARSLV</sequence>
<dbReference type="EMBL" id="CAJNNV010007007">
    <property type="protein sequence ID" value="CAE8594378.1"/>
    <property type="molecule type" value="Genomic_DNA"/>
</dbReference>
<dbReference type="OrthoDB" id="10321629at2759"/>
<gene>
    <name evidence="3" type="ORF">PGLA1383_LOCUS12932</name>
</gene>
<evidence type="ECO:0000313" key="4">
    <source>
        <dbReference type="Proteomes" id="UP000654075"/>
    </source>
</evidence>
<accession>A0A813E9U6</accession>
<comment type="caution">
    <text evidence="3">The sequence shown here is derived from an EMBL/GenBank/DDBJ whole genome shotgun (WGS) entry which is preliminary data.</text>
</comment>
<feature type="transmembrane region" description="Helical" evidence="2">
    <location>
        <begin position="242"/>
        <end position="267"/>
    </location>
</feature>
<feature type="transmembrane region" description="Helical" evidence="2">
    <location>
        <begin position="192"/>
        <end position="214"/>
    </location>
</feature>
<dbReference type="Proteomes" id="UP000654075">
    <property type="component" value="Unassembled WGS sequence"/>
</dbReference>
<organism evidence="3 4">
    <name type="scientific">Polarella glacialis</name>
    <name type="common">Dinoflagellate</name>
    <dbReference type="NCBI Taxonomy" id="89957"/>
    <lineage>
        <taxon>Eukaryota</taxon>
        <taxon>Sar</taxon>
        <taxon>Alveolata</taxon>
        <taxon>Dinophyceae</taxon>
        <taxon>Suessiales</taxon>
        <taxon>Suessiaceae</taxon>
        <taxon>Polarella</taxon>
    </lineage>
</organism>
<feature type="region of interest" description="Disordered" evidence="1">
    <location>
        <begin position="1"/>
        <end position="30"/>
    </location>
</feature>
<keyword evidence="2" id="KW-0472">Membrane</keyword>
<evidence type="ECO:0000256" key="1">
    <source>
        <dbReference type="SAM" id="MobiDB-lite"/>
    </source>
</evidence>
<keyword evidence="2" id="KW-1133">Transmembrane helix</keyword>
<keyword evidence="2" id="KW-0812">Transmembrane</keyword>
<feature type="region of interest" description="Disordered" evidence="1">
    <location>
        <begin position="278"/>
        <end position="300"/>
    </location>
</feature>
<protein>
    <submittedName>
        <fullName evidence="3">Uncharacterized protein</fullName>
    </submittedName>
</protein>